<evidence type="ECO:0000313" key="9">
    <source>
        <dbReference type="EMBL" id="TWL32081.1"/>
    </source>
</evidence>
<comment type="cofactor">
    <cofactor evidence="1 7">
        <name>FMN</name>
        <dbReference type="ChEBI" id="CHEBI:58210"/>
    </cofactor>
</comment>
<dbReference type="SMR" id="A0A8B5YH79"/>
<comment type="function">
    <text evidence="7">Catalyzes the reduction of the double bond of an array of alpha,beta-unsaturated aldehydes and ketones. It also reduces the nitro group of nitroester and nitroaromatic compounds. It could have a role in detoxification processes.</text>
</comment>
<evidence type="ECO:0000256" key="3">
    <source>
        <dbReference type="ARBA" id="ARBA00022630"/>
    </source>
</evidence>
<feature type="binding site" evidence="7">
    <location>
        <position position="49"/>
    </location>
    <ligand>
        <name>substrate</name>
    </ligand>
</feature>
<evidence type="ECO:0000256" key="5">
    <source>
        <dbReference type="ARBA" id="ARBA00022857"/>
    </source>
</evidence>
<dbReference type="SUPFAM" id="SSF51395">
    <property type="entry name" value="FMN-linked oxidoreductases"/>
    <property type="match status" value="1"/>
</dbReference>
<dbReference type="GO" id="GO:0009636">
    <property type="term" value="P:response to toxic substance"/>
    <property type="evidence" value="ECO:0007669"/>
    <property type="project" value="UniProtKB-KW"/>
</dbReference>
<evidence type="ECO:0000259" key="8">
    <source>
        <dbReference type="Pfam" id="PF00724"/>
    </source>
</evidence>
<dbReference type="NCBIfam" id="NF010047">
    <property type="entry name" value="PRK13523.1"/>
    <property type="match status" value="1"/>
</dbReference>
<gene>
    <name evidence="7" type="primary">namA</name>
    <name evidence="9" type="ORF">CHCC16736_2469</name>
</gene>
<comment type="caution">
    <text evidence="9">The sequence shown here is derived from an EMBL/GenBank/DDBJ whole genome shotgun (WGS) entry which is preliminary data.</text>
</comment>
<evidence type="ECO:0000256" key="6">
    <source>
        <dbReference type="ARBA" id="ARBA00023002"/>
    </source>
</evidence>
<dbReference type="InterPro" id="IPR023663">
    <property type="entry name" value="NADPH_DH_bac"/>
</dbReference>
<evidence type="ECO:0000313" key="10">
    <source>
        <dbReference type="Proteomes" id="UP000435910"/>
    </source>
</evidence>
<proteinExistence type="inferred from homology"/>
<dbReference type="Proteomes" id="UP000435910">
    <property type="component" value="Unassembled WGS sequence"/>
</dbReference>
<dbReference type="GO" id="GO:0050661">
    <property type="term" value="F:NADP binding"/>
    <property type="evidence" value="ECO:0007669"/>
    <property type="project" value="UniProtKB-UniRule"/>
</dbReference>
<evidence type="ECO:0000256" key="7">
    <source>
        <dbReference type="HAMAP-Rule" id="MF_01614"/>
    </source>
</evidence>
<feature type="binding site" evidence="7">
    <location>
        <position position="123"/>
    </location>
    <ligand>
        <name>FMN</name>
        <dbReference type="ChEBI" id="CHEBI:58210"/>
    </ligand>
</feature>
<dbReference type="InterPro" id="IPR001155">
    <property type="entry name" value="OxRdtase_FMN_N"/>
</dbReference>
<feature type="binding site" evidence="7">
    <location>
        <position position="81"/>
    </location>
    <ligand>
        <name>FMN</name>
        <dbReference type="ChEBI" id="CHEBI:58210"/>
    </ligand>
</feature>
<dbReference type="EC" id="1.6.99.1" evidence="7"/>
<dbReference type="Pfam" id="PF00724">
    <property type="entry name" value="Oxidored_FMN"/>
    <property type="match status" value="1"/>
</dbReference>
<accession>A0A8B5YH79</accession>
<protein>
    <recommendedName>
        <fullName evidence="7">NADPH dehydrogenase</fullName>
        <ecNumber evidence="7">1.6.99.1</ecNumber>
    </recommendedName>
</protein>
<dbReference type="HAMAP" id="MF_01614">
    <property type="entry name" value="NamA"/>
    <property type="match status" value="1"/>
</dbReference>
<feature type="domain" description="NADH:flavin oxidoreductase/NADH oxidase N-terminal" evidence="8">
    <location>
        <begin position="25"/>
        <end position="347"/>
    </location>
</feature>
<keyword evidence="6 7" id="KW-0560">Oxidoreductase</keyword>
<keyword evidence="5 7" id="KW-0521">NADP</keyword>
<comment type="subunit">
    <text evidence="7">Homotetramer.</text>
</comment>
<dbReference type="InterPro" id="IPR044152">
    <property type="entry name" value="YqjM-like"/>
</dbReference>
<feature type="binding site" evidence="7">
    <location>
        <position position="236"/>
    </location>
    <ligand>
        <name>FMN</name>
        <dbReference type="ChEBI" id="CHEBI:58210"/>
    </ligand>
</feature>
<evidence type="ECO:0000256" key="2">
    <source>
        <dbReference type="ARBA" id="ARBA00022575"/>
    </source>
</evidence>
<dbReference type="GO" id="GO:0003959">
    <property type="term" value="F:NADPH dehydrogenase activity"/>
    <property type="evidence" value="ECO:0007669"/>
    <property type="project" value="UniProtKB-UniRule"/>
</dbReference>
<dbReference type="InterPro" id="IPR013785">
    <property type="entry name" value="Aldolase_TIM"/>
</dbReference>
<dbReference type="EMBL" id="NILC01000009">
    <property type="protein sequence ID" value="TWL32081.1"/>
    <property type="molecule type" value="Genomic_DNA"/>
</dbReference>
<keyword evidence="2 7" id="KW-0216">Detoxification</keyword>
<organism evidence="9 10">
    <name type="scientific">Bacillus licheniformis</name>
    <dbReference type="NCBI Taxonomy" id="1402"/>
    <lineage>
        <taxon>Bacteria</taxon>
        <taxon>Bacillati</taxon>
        <taxon>Bacillota</taxon>
        <taxon>Bacilli</taxon>
        <taxon>Bacillales</taxon>
        <taxon>Bacillaceae</taxon>
        <taxon>Bacillus</taxon>
    </lineage>
</organism>
<feature type="binding site" evidence="7">
    <location>
        <begin position="185"/>
        <end position="188"/>
    </location>
    <ligand>
        <name>substrate</name>
    </ligand>
</feature>
<dbReference type="AlphaFoldDB" id="A0A8B5YH79"/>
<comment type="similarity">
    <text evidence="7">Belongs to the NADH:flavin oxidoreductase/NADH oxidase family. NamA subfamily.</text>
</comment>
<dbReference type="Gene3D" id="3.20.20.70">
    <property type="entry name" value="Aldolase class I"/>
    <property type="match status" value="1"/>
</dbReference>
<feature type="binding site" evidence="7">
    <location>
        <begin position="328"/>
        <end position="329"/>
    </location>
    <ligand>
        <name>FMN</name>
        <dbReference type="ChEBI" id="CHEBI:58210"/>
    </ligand>
</feature>
<dbReference type="GO" id="GO:0010181">
    <property type="term" value="F:FMN binding"/>
    <property type="evidence" value="ECO:0007669"/>
    <property type="project" value="UniProtKB-UniRule"/>
</dbReference>
<keyword evidence="4 7" id="KW-0288">FMN</keyword>
<dbReference type="CDD" id="cd02932">
    <property type="entry name" value="OYE_YqiM_FMN"/>
    <property type="match status" value="1"/>
</dbReference>
<name>A0A8B5YH79_BACLI</name>
<reference evidence="9 10" key="1">
    <citation type="submission" date="2019-06" db="EMBL/GenBank/DDBJ databases">
        <title>Genome sequence analysis of &gt;100 Bacillus licheniformis strains suggests intrinsic resistance to this species.</title>
        <authorList>
            <person name="Wels M."/>
            <person name="Siezen R.J."/>
            <person name="Johansen E."/>
            <person name="Stuer-Lauridsen B."/>
            <person name="Bjerre K."/>
            <person name="Nielsen B.K.K."/>
        </authorList>
    </citation>
    <scope>NUCLEOTIDE SEQUENCE [LARGE SCALE GENOMIC DNA]</scope>
    <source>
        <strain evidence="9 10">BAC-16736</strain>
    </source>
</reference>
<feature type="binding site" evidence="7">
    <location>
        <begin position="44"/>
        <end position="47"/>
    </location>
    <ligand>
        <name>FMN</name>
        <dbReference type="ChEBI" id="CHEBI:58210"/>
    </ligand>
</feature>
<dbReference type="PANTHER" id="PTHR43303:SF4">
    <property type="entry name" value="NADPH DEHYDROGENASE C23G7.10C-RELATED"/>
    <property type="match status" value="1"/>
</dbReference>
<dbReference type="PANTHER" id="PTHR43303">
    <property type="entry name" value="NADPH DEHYDROGENASE C23G7.10C-RELATED"/>
    <property type="match status" value="1"/>
</dbReference>
<keyword evidence="3 7" id="KW-0285">Flavoprotein</keyword>
<sequence>MTRMGRIGIIEAKTYGRRKNLSNRKLFTPWSLKGVTLKNRIVMSPMCMYSSHEKDGKVQPFHMTHYISRAVGQVGLIMVEATAVTPQGRISDQDLGIWDDAHIDGLAALTSQIKTYGSKTAIQLAHAGRKAEVEGTIYGPSAIPFDENSRTPVEMTKEDIKETVQAFKKGAERAKAAGFDIIEIHGAHGYLINEFLSPLSNKREDEYGGSPENRYRLLREVIDAVKEVWAGPLFVRVSASDYKTKGLDVADYVGFAKWMKEQGVDLIDVSSGAVVPADINVFPGYQVGFADTIRAQAEIQTGAVGLITSGLQAEEILQNGRADLIFVARELLRDPYWPKTAAKQLNTKIEGPVQYDRAW</sequence>
<evidence type="ECO:0000256" key="1">
    <source>
        <dbReference type="ARBA" id="ARBA00001917"/>
    </source>
</evidence>
<evidence type="ECO:0000256" key="4">
    <source>
        <dbReference type="ARBA" id="ARBA00022643"/>
    </source>
</evidence>
<comment type="catalytic activity">
    <reaction evidence="7">
        <text>A + NADPH + H(+) = AH2 + NADP(+)</text>
        <dbReference type="Rhea" id="RHEA:13149"/>
        <dbReference type="ChEBI" id="CHEBI:13193"/>
        <dbReference type="ChEBI" id="CHEBI:15378"/>
        <dbReference type="ChEBI" id="CHEBI:17499"/>
        <dbReference type="ChEBI" id="CHEBI:57783"/>
        <dbReference type="ChEBI" id="CHEBI:58349"/>
        <dbReference type="EC" id="1.6.99.1"/>
    </reaction>
</comment>